<name>A0A4Q1AVL9_9BACT</name>
<evidence type="ECO:0000256" key="1">
    <source>
        <dbReference type="SAM" id="Phobius"/>
    </source>
</evidence>
<keyword evidence="3" id="KW-1185">Reference proteome</keyword>
<dbReference type="Proteomes" id="UP000289718">
    <property type="component" value="Unassembled WGS sequence"/>
</dbReference>
<accession>A0A4Q1AVL9</accession>
<feature type="transmembrane region" description="Helical" evidence="1">
    <location>
        <begin position="12"/>
        <end position="33"/>
    </location>
</feature>
<sequence length="87" mass="9753">MKSIDIKDAIDLIKLGTKLINLTIIGVLTGPIFFLLDTDHSVTDLISIISSFIFVFFIIVSFTIGFKMKEKGSLLLNSLNKKKIKTY</sequence>
<keyword evidence="1" id="KW-0472">Membrane</keyword>
<comment type="caution">
    <text evidence="2">The sequence shown here is derived from an EMBL/GenBank/DDBJ whole genome shotgun (WGS) entry which is preliminary data.</text>
</comment>
<evidence type="ECO:0000313" key="3">
    <source>
        <dbReference type="Proteomes" id="UP000289718"/>
    </source>
</evidence>
<keyword evidence="1" id="KW-0812">Transmembrane</keyword>
<reference evidence="2 3" key="1">
    <citation type="submission" date="2017-09" db="EMBL/GenBank/DDBJ databases">
        <title>Genomics of the genus Arcobacter.</title>
        <authorList>
            <person name="Perez-Cataluna A."/>
            <person name="Figueras M.J."/>
            <person name="Salas-Masso N."/>
        </authorList>
    </citation>
    <scope>NUCLEOTIDE SEQUENCE [LARGE SCALE GENOMIC DNA]</scope>
    <source>
        <strain evidence="2 3">F156-34</strain>
    </source>
</reference>
<dbReference type="RefSeq" id="WP_129060345.1">
    <property type="nucleotide sequence ID" value="NZ_NXIE01000001.1"/>
</dbReference>
<protein>
    <submittedName>
        <fullName evidence="2">Uncharacterized protein</fullName>
    </submittedName>
</protein>
<dbReference type="EMBL" id="NXIE01000001">
    <property type="protein sequence ID" value="RXK14234.1"/>
    <property type="molecule type" value="Genomic_DNA"/>
</dbReference>
<dbReference type="AlphaFoldDB" id="A0A4Q1AVL9"/>
<keyword evidence="1" id="KW-1133">Transmembrane helix</keyword>
<organism evidence="2 3">
    <name type="scientific">Halarcobacter mediterraneus</name>
    <dbReference type="NCBI Taxonomy" id="2023153"/>
    <lineage>
        <taxon>Bacteria</taxon>
        <taxon>Pseudomonadati</taxon>
        <taxon>Campylobacterota</taxon>
        <taxon>Epsilonproteobacteria</taxon>
        <taxon>Campylobacterales</taxon>
        <taxon>Arcobacteraceae</taxon>
        <taxon>Halarcobacter</taxon>
    </lineage>
</organism>
<feature type="transmembrane region" description="Helical" evidence="1">
    <location>
        <begin position="45"/>
        <end position="66"/>
    </location>
</feature>
<gene>
    <name evidence="2" type="ORF">CP965_01950</name>
</gene>
<proteinExistence type="predicted"/>
<evidence type="ECO:0000313" key="2">
    <source>
        <dbReference type="EMBL" id="RXK14234.1"/>
    </source>
</evidence>